<dbReference type="EMBL" id="CP014223">
    <property type="protein sequence ID" value="AMJ42112.1"/>
    <property type="molecule type" value="Genomic_DNA"/>
</dbReference>
<reference evidence="5" key="3">
    <citation type="submission" date="2016-11" db="EMBL/GenBank/DDBJ databases">
        <authorList>
            <person name="Jaros S."/>
            <person name="Januszkiewicz K."/>
            <person name="Wedrychowicz H."/>
        </authorList>
    </citation>
    <scope>NUCLEOTIDE SEQUENCE [LARGE SCALE GENOMIC DNA]</scope>
    <source>
        <strain evidence="5">DSM 1682</strain>
    </source>
</reference>
<sequence>MMNIQIYGSQKSFDTKKAERYFKERKIPYQYINIHEFGMSKSVFEAAKRSIPLEDMIDRKAKAYQTLFMDYIDESKREGTLLENPVLFMTPIVRNGKDFTLGYCPDVWKEWS</sequence>
<dbReference type="AlphaFoldDB" id="A0A120MKF4"/>
<evidence type="ECO:0000256" key="1">
    <source>
        <dbReference type="PROSITE-ProRule" id="PRU01282"/>
    </source>
</evidence>
<accession>A0A120MKF4</accession>
<evidence type="ECO:0000313" key="2">
    <source>
        <dbReference type="EMBL" id="AMJ42112.1"/>
    </source>
</evidence>
<dbReference type="PANTHER" id="PTHR30041">
    <property type="entry name" value="ARSENATE REDUCTASE"/>
    <property type="match status" value="1"/>
</dbReference>
<reference evidence="2 4" key="1">
    <citation type="journal article" date="2016" name="Genome Announc.">
        <title>Complete Genome Sequence of the Amino Acid-Fermenting Clostridium propionicum X2 (DSM 1682).</title>
        <authorList>
            <person name="Poehlein A."/>
            <person name="Schlien K."/>
            <person name="Chowdhury N.P."/>
            <person name="Gottschalk G."/>
            <person name="Buckel W."/>
            <person name="Daniel R."/>
        </authorList>
    </citation>
    <scope>NUCLEOTIDE SEQUENCE [LARGE SCALE GENOMIC DNA]</scope>
    <source>
        <strain evidence="2 4">X2</strain>
    </source>
</reference>
<name>A0A120MKF4_ANAPI</name>
<gene>
    <name evidence="2" type="ORF">CPRO_25640</name>
    <name evidence="3" type="ORF">SAMN02745151_00931</name>
</gene>
<dbReference type="PROSITE" id="PS51353">
    <property type="entry name" value="ARSC"/>
    <property type="match status" value="1"/>
</dbReference>
<dbReference type="SUPFAM" id="SSF52833">
    <property type="entry name" value="Thioredoxin-like"/>
    <property type="match status" value="1"/>
</dbReference>
<dbReference type="Gene3D" id="3.40.30.10">
    <property type="entry name" value="Glutaredoxin"/>
    <property type="match status" value="1"/>
</dbReference>
<reference evidence="4" key="2">
    <citation type="submission" date="2016-01" db="EMBL/GenBank/DDBJ databases">
        <authorList>
            <person name="Poehlein A."/>
            <person name="Schlien K."/>
            <person name="Gottschalk G."/>
            <person name="Buckel W."/>
            <person name="Daniel R."/>
        </authorList>
    </citation>
    <scope>NUCLEOTIDE SEQUENCE [LARGE SCALE GENOMIC DNA]</scope>
    <source>
        <strain evidence="4">X2</strain>
    </source>
</reference>
<dbReference type="Proteomes" id="UP000068026">
    <property type="component" value="Chromosome"/>
</dbReference>
<dbReference type="Pfam" id="PF03960">
    <property type="entry name" value="ArsC"/>
    <property type="match status" value="1"/>
</dbReference>
<proteinExistence type="inferred from homology"/>
<dbReference type="EMBL" id="FQUA01000003">
    <property type="protein sequence ID" value="SHE51678.1"/>
    <property type="molecule type" value="Genomic_DNA"/>
</dbReference>
<evidence type="ECO:0000313" key="4">
    <source>
        <dbReference type="Proteomes" id="UP000068026"/>
    </source>
</evidence>
<evidence type="ECO:0000313" key="5">
    <source>
        <dbReference type="Proteomes" id="UP000184204"/>
    </source>
</evidence>
<protein>
    <submittedName>
        <fullName evidence="2">ArsC family protein</fullName>
    </submittedName>
    <submittedName>
        <fullName evidence="3">Arsenate reductase, glutaredoxin family</fullName>
    </submittedName>
</protein>
<comment type="similarity">
    <text evidence="1">Belongs to the ArsC family.</text>
</comment>
<dbReference type="Proteomes" id="UP000184204">
    <property type="component" value="Unassembled WGS sequence"/>
</dbReference>
<evidence type="ECO:0000313" key="3">
    <source>
        <dbReference type="EMBL" id="SHE51678.1"/>
    </source>
</evidence>
<dbReference type="KEGG" id="cpro:CPRO_25640"/>
<keyword evidence="4" id="KW-1185">Reference proteome</keyword>
<dbReference type="InterPro" id="IPR006660">
    <property type="entry name" value="Arsenate_reductase-like"/>
</dbReference>
<dbReference type="PANTHER" id="PTHR30041:SF8">
    <property type="entry name" value="PROTEIN YFFB"/>
    <property type="match status" value="1"/>
</dbReference>
<organism evidence="3 5">
    <name type="scientific">Anaerotignum propionicum DSM 1682</name>
    <dbReference type="NCBI Taxonomy" id="991789"/>
    <lineage>
        <taxon>Bacteria</taxon>
        <taxon>Bacillati</taxon>
        <taxon>Bacillota</taxon>
        <taxon>Clostridia</taxon>
        <taxon>Lachnospirales</taxon>
        <taxon>Anaerotignaceae</taxon>
        <taxon>Anaerotignum</taxon>
    </lineage>
</organism>
<dbReference type="InterPro" id="IPR036249">
    <property type="entry name" value="Thioredoxin-like_sf"/>
</dbReference>
<reference evidence="3" key="4">
    <citation type="submission" date="2016-11" db="EMBL/GenBank/DDBJ databases">
        <authorList>
            <person name="Varghese N."/>
            <person name="Submissions S."/>
        </authorList>
    </citation>
    <scope>NUCLEOTIDE SEQUENCE</scope>
    <source>
        <strain evidence="3">DSM 1682</strain>
    </source>
</reference>